<evidence type="ECO:0000256" key="1">
    <source>
        <dbReference type="ARBA" id="ARBA00022908"/>
    </source>
</evidence>
<dbReference type="InterPro" id="IPR006118">
    <property type="entry name" value="Recombinase_CS"/>
</dbReference>
<dbReference type="RefSeq" id="WP_093730452.1">
    <property type="nucleotide sequence ID" value="NZ_FMYW01000008.1"/>
</dbReference>
<keyword evidence="9" id="KW-1185">Reference proteome</keyword>
<feature type="domain" description="Recombinase" evidence="7">
    <location>
        <begin position="156"/>
        <end position="283"/>
    </location>
</feature>
<protein>
    <submittedName>
        <fullName evidence="8">Site-specific DNA recombinase</fullName>
    </submittedName>
</protein>
<dbReference type="AlphaFoldDB" id="A0A1G6M218"/>
<dbReference type="Pfam" id="PF13408">
    <property type="entry name" value="Zn_ribbon_recom"/>
    <property type="match status" value="1"/>
</dbReference>
<dbReference type="Gene3D" id="3.40.50.1390">
    <property type="entry name" value="Resolvase, N-terminal catalytic domain"/>
    <property type="match status" value="1"/>
</dbReference>
<accession>A0A1G6M218</accession>
<evidence type="ECO:0000256" key="3">
    <source>
        <dbReference type="ARBA" id="ARBA00023172"/>
    </source>
</evidence>
<name>A0A1G6M218_9FIRM</name>
<organism evidence="8 9">
    <name type="scientific">Succiniclasticum ruminis</name>
    <dbReference type="NCBI Taxonomy" id="40841"/>
    <lineage>
        <taxon>Bacteria</taxon>
        <taxon>Bacillati</taxon>
        <taxon>Bacillota</taxon>
        <taxon>Negativicutes</taxon>
        <taxon>Acidaminococcales</taxon>
        <taxon>Acidaminococcaceae</taxon>
        <taxon>Succiniclasticum</taxon>
    </lineage>
</organism>
<feature type="active site" description="O-(5'-phospho-DNA)-serine intermediate" evidence="4 5">
    <location>
        <position position="10"/>
    </location>
</feature>
<dbReference type="CDD" id="cd00338">
    <property type="entry name" value="Ser_Recombinase"/>
    <property type="match status" value="1"/>
</dbReference>
<evidence type="ECO:0000259" key="6">
    <source>
        <dbReference type="PROSITE" id="PS51736"/>
    </source>
</evidence>
<dbReference type="GO" id="GO:0003677">
    <property type="term" value="F:DNA binding"/>
    <property type="evidence" value="ECO:0007669"/>
    <property type="project" value="UniProtKB-KW"/>
</dbReference>
<dbReference type="InterPro" id="IPR050639">
    <property type="entry name" value="SSR_resolvase"/>
</dbReference>
<evidence type="ECO:0000256" key="2">
    <source>
        <dbReference type="ARBA" id="ARBA00023125"/>
    </source>
</evidence>
<reference evidence="9" key="1">
    <citation type="submission" date="2016-10" db="EMBL/GenBank/DDBJ databases">
        <authorList>
            <person name="Varghese N."/>
            <person name="Submissions S."/>
        </authorList>
    </citation>
    <scope>NUCLEOTIDE SEQUENCE [LARGE SCALE GENOMIC DNA]</scope>
    <source>
        <strain evidence="9">DSM 11005</strain>
    </source>
</reference>
<dbReference type="Gene3D" id="3.90.1750.20">
    <property type="entry name" value="Putative Large Serine Recombinase, Chain B, Domain 2"/>
    <property type="match status" value="1"/>
</dbReference>
<dbReference type="PROSITE" id="PS51737">
    <property type="entry name" value="RECOMBINASE_DNA_BIND"/>
    <property type="match status" value="1"/>
</dbReference>
<keyword evidence="1" id="KW-0229">DNA integration</keyword>
<dbReference type="SUPFAM" id="SSF53041">
    <property type="entry name" value="Resolvase-like"/>
    <property type="match status" value="1"/>
</dbReference>
<proteinExistence type="predicted"/>
<dbReference type="InterPro" id="IPR011109">
    <property type="entry name" value="DNA_bind_recombinase_dom"/>
</dbReference>
<dbReference type="EMBL" id="FMYW01000008">
    <property type="protein sequence ID" value="SDC49491.1"/>
    <property type="molecule type" value="Genomic_DNA"/>
</dbReference>
<dbReference type="PROSITE" id="PS51736">
    <property type="entry name" value="RECOMBINASES_3"/>
    <property type="match status" value="1"/>
</dbReference>
<dbReference type="Pfam" id="PF00239">
    <property type="entry name" value="Resolvase"/>
    <property type="match status" value="1"/>
</dbReference>
<feature type="domain" description="Resolvase/invertase-type recombinase catalytic" evidence="6">
    <location>
        <begin position="2"/>
        <end position="148"/>
    </location>
</feature>
<keyword evidence="2" id="KW-0238">DNA-binding</keyword>
<dbReference type="OrthoDB" id="1094757at2"/>
<sequence length="498" mass="57177">MNAAVYARVSTDLQAEKGYSLETQVQACTKKATELGANVIKTYVDDGYSGAYLERPQLDALRDAIADKLFDLVVIYEPDRLSRETAHLLLLTQEIERSGAKLEFVLTEYKNTPEGQLFLTIKGAFASYERATIRERTMRGKRGKLRQGKVVEDSGVYGYDYDKETNGYVINPYEAGVINRIFKWYNSNEKGGCHSIAAELNKRRTIPPKGTRWHMSTVRSILRRQMYTGEYYANTYYHGRVGAKKEIRIPRDKSEWIPMKAPAIIDKDVFAIAQDKLSRNRSLSEFKRVAEVYLLRGLLFCEECGRKKHILRTEPAKGMVYYGCAARPSRYTSSIKCPSKYANVYDTDAIFWGLLEKICKSEKSLLNYVKGQRSKSAAKSDNDVEAYAKKLKDIAREREAVMQWFNHSLLTQEEATKRLTELKDSELMLQRKIENADSIKKESTLNASAICSMIKNCPATPEARRAVLLQIVDKIYMKRTDNSYRHNYHLSFRILFKD</sequence>
<dbReference type="GO" id="GO:0015074">
    <property type="term" value="P:DNA integration"/>
    <property type="evidence" value="ECO:0007669"/>
    <property type="project" value="UniProtKB-KW"/>
</dbReference>
<dbReference type="Pfam" id="PF07508">
    <property type="entry name" value="Recombinase"/>
    <property type="match status" value="1"/>
</dbReference>
<gene>
    <name evidence="8" type="ORF">SAMN04487864_108138</name>
</gene>
<dbReference type="GO" id="GO:0000150">
    <property type="term" value="F:DNA strand exchange activity"/>
    <property type="evidence" value="ECO:0007669"/>
    <property type="project" value="InterPro"/>
</dbReference>
<evidence type="ECO:0000313" key="9">
    <source>
        <dbReference type="Proteomes" id="UP000198943"/>
    </source>
</evidence>
<dbReference type="InterPro" id="IPR006119">
    <property type="entry name" value="Resolv_N"/>
</dbReference>
<dbReference type="InterPro" id="IPR038109">
    <property type="entry name" value="DNA_bind_recomb_sf"/>
</dbReference>
<keyword evidence="3" id="KW-0233">DNA recombination</keyword>
<dbReference type="InterPro" id="IPR036162">
    <property type="entry name" value="Resolvase-like_N_sf"/>
</dbReference>
<dbReference type="Proteomes" id="UP000198943">
    <property type="component" value="Unassembled WGS sequence"/>
</dbReference>
<dbReference type="PROSITE" id="PS00397">
    <property type="entry name" value="RECOMBINASES_1"/>
    <property type="match status" value="1"/>
</dbReference>
<evidence type="ECO:0000313" key="8">
    <source>
        <dbReference type="EMBL" id="SDC49491.1"/>
    </source>
</evidence>
<evidence type="ECO:0000256" key="5">
    <source>
        <dbReference type="PROSITE-ProRule" id="PRU10137"/>
    </source>
</evidence>
<evidence type="ECO:0000259" key="7">
    <source>
        <dbReference type="PROSITE" id="PS51737"/>
    </source>
</evidence>
<dbReference type="PANTHER" id="PTHR30461">
    <property type="entry name" value="DNA-INVERTASE FROM LAMBDOID PROPHAGE"/>
    <property type="match status" value="1"/>
</dbReference>
<dbReference type="InterPro" id="IPR025827">
    <property type="entry name" value="Zn_ribbon_recom_dom"/>
</dbReference>
<evidence type="ECO:0000256" key="4">
    <source>
        <dbReference type="PIRSR" id="PIRSR606118-50"/>
    </source>
</evidence>
<dbReference type="PANTHER" id="PTHR30461:SF23">
    <property type="entry name" value="DNA RECOMBINASE-RELATED"/>
    <property type="match status" value="1"/>
</dbReference>
<dbReference type="SMART" id="SM00857">
    <property type="entry name" value="Resolvase"/>
    <property type="match status" value="1"/>
</dbReference>